<name>G7VTX5_PAETH</name>
<reference key="2">
    <citation type="submission" date="2011-11" db="EMBL/GenBank/DDBJ databases">
        <authorList>
            <person name="Shin S.H."/>
            <person name="Kim S."/>
            <person name="Kim J.Y."/>
        </authorList>
    </citation>
    <scope>NUCLEOTIDE SEQUENCE</scope>
    <source>
        <strain>HPL-003</strain>
    </source>
</reference>
<dbReference type="Proteomes" id="UP000005876">
    <property type="component" value="Chromosome"/>
</dbReference>
<dbReference type="EMBL" id="CP003107">
    <property type="protein sequence ID" value="AET58185.1"/>
    <property type="molecule type" value="Genomic_DNA"/>
</dbReference>
<protein>
    <submittedName>
        <fullName evidence="2">Uncharacterized protein</fullName>
    </submittedName>
</protein>
<evidence type="ECO:0000313" key="2">
    <source>
        <dbReference type="EMBL" id="AET58185.1"/>
    </source>
</evidence>
<proteinExistence type="predicted"/>
<accession>G7VTX5</accession>
<evidence type="ECO:0000313" key="3">
    <source>
        <dbReference type="Proteomes" id="UP000005876"/>
    </source>
</evidence>
<sequence length="33" mass="3742">MDQQLIPMTHDKDLHSTTLGKTIPAGDRNGMYR</sequence>
<reference evidence="3" key="1">
    <citation type="submission" date="2011-11" db="EMBL/GenBank/DDBJ databases">
        <title>Complete sequence of Paenibacillus terrae HPL-003.</title>
        <authorList>
            <person name="Shin S.H."/>
            <person name="Kim S."/>
            <person name="Kim J.Y."/>
        </authorList>
    </citation>
    <scope>NUCLEOTIDE SEQUENCE [LARGE SCALE GENOMIC DNA]</scope>
    <source>
        <strain evidence="3">HPL-003</strain>
    </source>
</reference>
<organism evidence="2 3">
    <name type="scientific">Paenibacillus terrae (strain HPL-003)</name>
    <dbReference type="NCBI Taxonomy" id="985665"/>
    <lineage>
        <taxon>Bacteria</taxon>
        <taxon>Bacillati</taxon>
        <taxon>Bacillota</taxon>
        <taxon>Bacilli</taxon>
        <taxon>Bacillales</taxon>
        <taxon>Paenibacillaceae</taxon>
        <taxon>Paenibacillus</taxon>
    </lineage>
</organism>
<gene>
    <name evidence="2" type="ordered locus">HPL003_07110</name>
</gene>
<dbReference type="AlphaFoldDB" id="G7VTX5"/>
<evidence type="ECO:0000256" key="1">
    <source>
        <dbReference type="SAM" id="MobiDB-lite"/>
    </source>
</evidence>
<feature type="region of interest" description="Disordered" evidence="1">
    <location>
        <begin position="1"/>
        <end position="33"/>
    </location>
</feature>
<dbReference type="HOGENOM" id="CLU_3383031_0_0_9"/>
<reference evidence="2 3" key="3">
    <citation type="journal article" date="2012" name="J. Bacteriol.">
        <title>Genome Sequence of Paenibacillus terrae HPL-003, a Xylanase-Producing Bacterium Isolated from Soil Found in Forest Residue.</title>
        <authorList>
            <person name="Shin S.H."/>
            <person name="Kim S."/>
            <person name="Kim J.Y."/>
            <person name="Song H.Y."/>
            <person name="Cho S.J."/>
            <person name="Kim D.R."/>
            <person name="Lee K.I."/>
            <person name="Lim H.K."/>
            <person name="Park N.J."/>
            <person name="Hwang I.T."/>
            <person name="Yang K.S."/>
        </authorList>
    </citation>
    <scope>NUCLEOTIDE SEQUENCE [LARGE SCALE GENOMIC DNA]</scope>
    <source>
        <strain evidence="2 3">HPL-003</strain>
    </source>
</reference>
<dbReference type="KEGG" id="pta:HPL003_07110"/>